<reference evidence="3" key="1">
    <citation type="journal article" date="2019" name="Int. J. Syst. Evol. Microbiol.">
        <title>The Global Catalogue of Microorganisms (GCM) 10K type strain sequencing project: providing services to taxonomists for standard genome sequencing and annotation.</title>
        <authorList>
            <consortium name="The Broad Institute Genomics Platform"/>
            <consortium name="The Broad Institute Genome Sequencing Center for Infectious Disease"/>
            <person name="Wu L."/>
            <person name="Ma J."/>
        </authorList>
    </citation>
    <scope>NUCLEOTIDE SEQUENCE [LARGE SCALE GENOMIC DNA]</scope>
    <source>
        <strain evidence="3">CGMCC 1.15643</strain>
    </source>
</reference>
<evidence type="ECO:0008006" key="4">
    <source>
        <dbReference type="Google" id="ProtNLM"/>
    </source>
</evidence>
<dbReference type="RefSeq" id="WP_158446066.1">
    <property type="nucleotide sequence ID" value="NZ_JAOAOS010000002.1"/>
</dbReference>
<comment type="caution">
    <text evidence="2">The sequence shown here is derived from an EMBL/GenBank/DDBJ whole genome shotgun (WGS) entry which is preliminary data.</text>
</comment>
<dbReference type="EMBL" id="JBHSLI010000002">
    <property type="protein sequence ID" value="MFC5292602.1"/>
    <property type="molecule type" value="Genomic_DNA"/>
</dbReference>
<feature type="chain" id="PRO_5045535242" description="Lipoprotein" evidence="1">
    <location>
        <begin position="21"/>
        <end position="64"/>
    </location>
</feature>
<name>A0ABW0EZ97_9HYPH</name>
<sequence>MKWTAWAMRILITTSASGCAWNSGDFCDVATPIRPSAPAAAVMDRADKAAIVKHNEYGARACGW</sequence>
<gene>
    <name evidence="2" type="ORF">ACFPK2_06330</name>
</gene>
<proteinExistence type="predicted"/>
<evidence type="ECO:0000313" key="3">
    <source>
        <dbReference type="Proteomes" id="UP001595976"/>
    </source>
</evidence>
<protein>
    <recommendedName>
        <fullName evidence="4">Lipoprotein</fullName>
    </recommendedName>
</protein>
<keyword evidence="1" id="KW-0732">Signal</keyword>
<organism evidence="2 3">
    <name type="scientific">Bosea minatitlanensis</name>
    <dbReference type="NCBI Taxonomy" id="128782"/>
    <lineage>
        <taxon>Bacteria</taxon>
        <taxon>Pseudomonadati</taxon>
        <taxon>Pseudomonadota</taxon>
        <taxon>Alphaproteobacteria</taxon>
        <taxon>Hyphomicrobiales</taxon>
        <taxon>Boseaceae</taxon>
        <taxon>Bosea</taxon>
    </lineage>
</organism>
<feature type="signal peptide" evidence="1">
    <location>
        <begin position="1"/>
        <end position="20"/>
    </location>
</feature>
<dbReference type="Proteomes" id="UP001595976">
    <property type="component" value="Unassembled WGS sequence"/>
</dbReference>
<evidence type="ECO:0000256" key="1">
    <source>
        <dbReference type="SAM" id="SignalP"/>
    </source>
</evidence>
<keyword evidence="3" id="KW-1185">Reference proteome</keyword>
<evidence type="ECO:0000313" key="2">
    <source>
        <dbReference type="EMBL" id="MFC5292602.1"/>
    </source>
</evidence>
<accession>A0ABW0EZ97</accession>